<feature type="transmembrane region" description="Helical" evidence="8">
    <location>
        <begin position="139"/>
        <end position="159"/>
    </location>
</feature>
<evidence type="ECO:0000256" key="2">
    <source>
        <dbReference type="ARBA" id="ARBA00007935"/>
    </source>
</evidence>
<gene>
    <name evidence="9" type="ORF">MSIBF_A1660024</name>
</gene>
<dbReference type="GO" id="GO:0022857">
    <property type="term" value="F:transmembrane transporter activity"/>
    <property type="evidence" value="ECO:0007669"/>
    <property type="project" value="InterPro"/>
</dbReference>
<evidence type="ECO:0000256" key="7">
    <source>
        <dbReference type="ARBA" id="ARBA00023136"/>
    </source>
</evidence>
<dbReference type="GO" id="GO:0005886">
    <property type="term" value="C:plasma membrane"/>
    <property type="evidence" value="ECO:0007669"/>
    <property type="project" value="UniProtKB-SubCell"/>
</dbReference>
<feature type="transmembrane region" description="Helical" evidence="8">
    <location>
        <begin position="20"/>
        <end position="41"/>
    </location>
</feature>
<dbReference type="EMBL" id="CCXY01000075">
    <property type="protein sequence ID" value="CEG11738.1"/>
    <property type="molecule type" value="Genomic_DNA"/>
</dbReference>
<evidence type="ECO:0000256" key="3">
    <source>
        <dbReference type="ARBA" id="ARBA00022448"/>
    </source>
</evidence>
<dbReference type="AlphaFoldDB" id="A0A098E6Y5"/>
<feature type="transmembrane region" description="Helical" evidence="8">
    <location>
        <begin position="111"/>
        <end position="133"/>
    </location>
</feature>
<feature type="transmembrane region" description="Helical" evidence="8">
    <location>
        <begin position="82"/>
        <end position="99"/>
    </location>
</feature>
<dbReference type="InterPro" id="IPR000522">
    <property type="entry name" value="ABC_transptr_permease_BtuC"/>
</dbReference>
<dbReference type="GO" id="GO:0033214">
    <property type="term" value="P:siderophore-iron import into cell"/>
    <property type="evidence" value="ECO:0007669"/>
    <property type="project" value="TreeGrafter"/>
</dbReference>
<keyword evidence="4" id="KW-1003">Cell membrane</keyword>
<dbReference type="SUPFAM" id="SSF81345">
    <property type="entry name" value="ABC transporter involved in vitamin B12 uptake, BtuC"/>
    <property type="match status" value="1"/>
</dbReference>
<protein>
    <submittedName>
        <fullName evidence="9">ABC-type cobalamin/Fe3+-siderophores transport systems, permease component</fullName>
    </submittedName>
</protein>
<organism evidence="9">
    <name type="scientific">groundwater metagenome</name>
    <dbReference type="NCBI Taxonomy" id="717931"/>
    <lineage>
        <taxon>unclassified sequences</taxon>
        <taxon>metagenomes</taxon>
        <taxon>ecological metagenomes</taxon>
    </lineage>
</organism>
<proteinExistence type="inferred from homology"/>
<dbReference type="PANTHER" id="PTHR30472">
    <property type="entry name" value="FERRIC ENTEROBACTIN TRANSPORT SYSTEM PERMEASE PROTEIN"/>
    <property type="match status" value="1"/>
</dbReference>
<dbReference type="FunFam" id="1.10.3470.10:FF:000001">
    <property type="entry name" value="Vitamin B12 ABC transporter permease BtuC"/>
    <property type="match status" value="1"/>
</dbReference>
<dbReference type="InterPro" id="IPR037294">
    <property type="entry name" value="ABC_BtuC-like"/>
</dbReference>
<reference evidence="9" key="1">
    <citation type="submission" date="2014-09" db="EMBL/GenBank/DDBJ databases">
        <authorList>
            <person name="Probst J Alexander"/>
        </authorList>
    </citation>
    <scope>NUCLEOTIDE SEQUENCE</scope>
</reference>
<evidence type="ECO:0000256" key="1">
    <source>
        <dbReference type="ARBA" id="ARBA00004651"/>
    </source>
</evidence>
<evidence type="ECO:0000256" key="5">
    <source>
        <dbReference type="ARBA" id="ARBA00022692"/>
    </source>
</evidence>
<keyword evidence="5 8" id="KW-0812">Transmembrane</keyword>
<feature type="transmembrane region" description="Helical" evidence="8">
    <location>
        <begin position="330"/>
        <end position="348"/>
    </location>
</feature>
<keyword evidence="6 8" id="KW-1133">Transmembrane helix</keyword>
<accession>A0A098E6Y5</accession>
<dbReference type="Gene3D" id="1.10.3470.10">
    <property type="entry name" value="ABC transporter involved in vitamin B12 uptake, BtuC"/>
    <property type="match status" value="1"/>
</dbReference>
<evidence type="ECO:0000313" key="9">
    <source>
        <dbReference type="EMBL" id="CEG11738.1"/>
    </source>
</evidence>
<name>A0A098E6Y5_9ZZZZ</name>
<feature type="transmembrane region" description="Helical" evidence="8">
    <location>
        <begin position="171"/>
        <end position="193"/>
    </location>
</feature>
<dbReference type="PANTHER" id="PTHR30472:SF25">
    <property type="entry name" value="ABC TRANSPORTER PERMEASE PROTEIN MJ0876-RELATED"/>
    <property type="match status" value="1"/>
</dbReference>
<evidence type="ECO:0000256" key="4">
    <source>
        <dbReference type="ARBA" id="ARBA00022475"/>
    </source>
</evidence>
<comment type="subcellular location">
    <subcellularLocation>
        <location evidence="1">Cell membrane</location>
        <topology evidence="1">Multi-pass membrane protein</topology>
    </subcellularLocation>
</comment>
<evidence type="ECO:0000256" key="8">
    <source>
        <dbReference type="SAM" id="Phobius"/>
    </source>
</evidence>
<feature type="transmembrane region" description="Helical" evidence="8">
    <location>
        <begin position="302"/>
        <end position="324"/>
    </location>
</feature>
<feature type="transmembrane region" description="Helical" evidence="8">
    <location>
        <begin position="217"/>
        <end position="235"/>
    </location>
</feature>
<dbReference type="Pfam" id="PF01032">
    <property type="entry name" value="FecCD"/>
    <property type="match status" value="1"/>
</dbReference>
<dbReference type="CDD" id="cd06550">
    <property type="entry name" value="TM_ABC_iron-siderophores_like"/>
    <property type="match status" value="1"/>
</dbReference>
<evidence type="ECO:0000256" key="6">
    <source>
        <dbReference type="ARBA" id="ARBA00022989"/>
    </source>
</evidence>
<comment type="similarity">
    <text evidence="2">Belongs to the binding-protein-dependent transport system permease family. FecCD subfamily.</text>
</comment>
<keyword evidence="3" id="KW-0813">Transport</keyword>
<sequence length="358" mass="38558">MKNNEKKDNHNTTTQKKRKYYISLLLLILALFAAIIFSIMLGPVEIHPFTTISIFLNKLGLIDSNWTQTTETIVTDIRAPRVLIAALVGAGLAIAGAAMQGLFKNPMAEPYVLGMSSGAAVGAALVIVLGIGVGTFGTLSIQVMAFFGALGTILVVYGVARSEGKVPVETLLLAGIAMGAFLYAVVSFMKFIAPDQALRDIVLWLMGSFSMSQWDDLYIVTPLILIGIVGLYAFSRELNAMQFGEETAMYLGVKVETVKKIILIFAALITATGVSHAGIIGFVGLIIPHVVRILIGSDHHILLPASALMGAIFLILADTLARTIAAPTEIPIGIITAFVGAPYFIYLLRRKKKTMSWW</sequence>
<keyword evidence="7 8" id="KW-0472">Membrane</keyword>